<proteinExistence type="predicted"/>
<organism evidence="7 8">
    <name type="scientific">Mycobacteroides abscessus</name>
    <dbReference type="NCBI Taxonomy" id="36809"/>
    <lineage>
        <taxon>Bacteria</taxon>
        <taxon>Bacillati</taxon>
        <taxon>Actinomycetota</taxon>
        <taxon>Actinomycetes</taxon>
        <taxon>Mycobacteriales</taxon>
        <taxon>Mycobacteriaceae</taxon>
        <taxon>Mycobacteroides</taxon>
    </lineage>
</organism>
<dbReference type="Gene3D" id="1.10.357.10">
    <property type="entry name" value="Tetracycline Repressor, domain 2"/>
    <property type="match status" value="1"/>
</dbReference>
<feature type="domain" description="HTH tetR-type" evidence="6">
    <location>
        <begin position="26"/>
        <end position="86"/>
    </location>
</feature>
<keyword evidence="1" id="KW-0805">Transcription regulation</keyword>
<evidence type="ECO:0000256" key="2">
    <source>
        <dbReference type="ARBA" id="ARBA00023125"/>
    </source>
</evidence>
<dbReference type="PROSITE" id="PS50977">
    <property type="entry name" value="HTH_TETR_2"/>
    <property type="match status" value="1"/>
</dbReference>
<dbReference type="PRINTS" id="PR00455">
    <property type="entry name" value="HTHTETR"/>
</dbReference>
<evidence type="ECO:0000313" key="8">
    <source>
        <dbReference type="Proteomes" id="UP000045782"/>
    </source>
</evidence>
<evidence type="ECO:0000313" key="7">
    <source>
        <dbReference type="EMBL" id="CPV73855.1"/>
    </source>
</evidence>
<gene>
    <name evidence="7" type="primary">ttgR_3</name>
    <name evidence="7" type="ORF">ERS075579_05359</name>
</gene>
<dbReference type="RefSeq" id="WP_005065034.1">
    <property type="nucleotide sequence ID" value="NZ_AP022621.1"/>
</dbReference>
<evidence type="ECO:0000256" key="3">
    <source>
        <dbReference type="ARBA" id="ARBA00023163"/>
    </source>
</evidence>
<name>A0A0U0ZV06_9MYCO</name>
<dbReference type="Pfam" id="PF00440">
    <property type="entry name" value="TetR_N"/>
    <property type="match status" value="1"/>
</dbReference>
<dbReference type="SUPFAM" id="SSF46689">
    <property type="entry name" value="Homeodomain-like"/>
    <property type="match status" value="1"/>
</dbReference>
<evidence type="ECO:0000256" key="5">
    <source>
        <dbReference type="SAM" id="MobiDB-lite"/>
    </source>
</evidence>
<feature type="compositionally biased region" description="Basic and acidic residues" evidence="5">
    <location>
        <begin position="1"/>
        <end position="12"/>
    </location>
</feature>
<feature type="region of interest" description="Disordered" evidence="5">
    <location>
        <begin position="1"/>
        <end position="26"/>
    </location>
</feature>
<dbReference type="Proteomes" id="UP000045782">
    <property type="component" value="Unassembled WGS sequence"/>
</dbReference>
<keyword evidence="3" id="KW-0804">Transcription</keyword>
<dbReference type="EMBL" id="CSWP01000016">
    <property type="protein sequence ID" value="CPV73855.1"/>
    <property type="molecule type" value="Genomic_DNA"/>
</dbReference>
<feature type="DNA-binding region" description="H-T-H motif" evidence="4">
    <location>
        <begin position="49"/>
        <end position="68"/>
    </location>
</feature>
<evidence type="ECO:0000259" key="6">
    <source>
        <dbReference type="PROSITE" id="PS50977"/>
    </source>
</evidence>
<protein>
    <submittedName>
        <fullName evidence="7">Probable transcriptional regulator, TetR family</fullName>
    </submittedName>
</protein>
<dbReference type="GO" id="GO:0000976">
    <property type="term" value="F:transcription cis-regulatory region binding"/>
    <property type="evidence" value="ECO:0007669"/>
    <property type="project" value="TreeGrafter"/>
</dbReference>
<evidence type="ECO:0000256" key="4">
    <source>
        <dbReference type="PROSITE-ProRule" id="PRU00335"/>
    </source>
</evidence>
<reference evidence="7 8" key="1">
    <citation type="submission" date="2015-03" db="EMBL/GenBank/DDBJ databases">
        <authorList>
            <person name="Murphy D."/>
        </authorList>
    </citation>
    <scope>NUCLEOTIDE SEQUENCE [LARGE SCALE GENOMIC DNA]</scope>
    <source>
        <strain evidence="7 8">PAP088</strain>
    </source>
</reference>
<dbReference type="InterPro" id="IPR001647">
    <property type="entry name" value="HTH_TetR"/>
</dbReference>
<dbReference type="InterPro" id="IPR050109">
    <property type="entry name" value="HTH-type_TetR-like_transc_reg"/>
</dbReference>
<dbReference type="GO" id="GO:0003700">
    <property type="term" value="F:DNA-binding transcription factor activity"/>
    <property type="evidence" value="ECO:0007669"/>
    <property type="project" value="TreeGrafter"/>
</dbReference>
<dbReference type="PANTHER" id="PTHR30055">
    <property type="entry name" value="HTH-TYPE TRANSCRIPTIONAL REGULATOR RUTR"/>
    <property type="match status" value="1"/>
</dbReference>
<keyword evidence="2 4" id="KW-0238">DNA-binding</keyword>
<dbReference type="PANTHER" id="PTHR30055:SF234">
    <property type="entry name" value="HTH-TYPE TRANSCRIPTIONAL REGULATOR BETI"/>
    <property type="match status" value="1"/>
</dbReference>
<dbReference type="InterPro" id="IPR009057">
    <property type="entry name" value="Homeodomain-like_sf"/>
</dbReference>
<evidence type="ECO:0000256" key="1">
    <source>
        <dbReference type="ARBA" id="ARBA00023015"/>
    </source>
</evidence>
<sequence>MARKAQGEDQAPRGRGRPLGGGNTAQQAQEQLLDAAERLFIARGYAASTMEAIAREAGYSRAVVYRHFRNRDDLMDALVVRATMSEITNMIGRLMALNGLAEIIPESLVIVSVEVGANPLLRVLADRDDRGTVASLIVDAPNLIDLLTAMYAGVFSTRMAEVRRGVRPEDAARYVLSVALSLLLGLIPGTDNPEQVRRYVRVFVLPTLLADPPQPEAVFL</sequence>
<accession>A0A0U0ZV06</accession>
<dbReference type="AlphaFoldDB" id="A0A0U0ZV06"/>